<dbReference type="Proteomes" id="UP000195062">
    <property type="component" value="Unassembled WGS sequence"/>
</dbReference>
<sequence>MADDNTPDDEQGTGATPDDEQASSTDDALPRKA</sequence>
<evidence type="ECO:0000256" key="1">
    <source>
        <dbReference type="SAM" id="MobiDB-lite"/>
    </source>
</evidence>
<protein>
    <submittedName>
        <fullName evidence="2">Uncharacterized protein</fullName>
    </submittedName>
</protein>
<gene>
    <name evidence="2" type="ORF">CMMCAS07_05845</name>
</gene>
<evidence type="ECO:0000313" key="3">
    <source>
        <dbReference type="Proteomes" id="UP000195062"/>
    </source>
</evidence>
<dbReference type="EMBL" id="MDHH01000001">
    <property type="protein sequence ID" value="OUE04450.1"/>
    <property type="molecule type" value="Genomic_DNA"/>
</dbReference>
<organism evidence="2 3">
    <name type="scientific">Clavibacter michiganensis subsp. michiganensis</name>
    <dbReference type="NCBI Taxonomy" id="33013"/>
    <lineage>
        <taxon>Bacteria</taxon>
        <taxon>Bacillati</taxon>
        <taxon>Actinomycetota</taxon>
        <taxon>Actinomycetes</taxon>
        <taxon>Micrococcales</taxon>
        <taxon>Microbacteriaceae</taxon>
        <taxon>Clavibacter</taxon>
    </lineage>
</organism>
<evidence type="ECO:0000313" key="2">
    <source>
        <dbReference type="EMBL" id="OUE04450.1"/>
    </source>
</evidence>
<comment type="caution">
    <text evidence="2">The sequence shown here is derived from an EMBL/GenBank/DDBJ whole genome shotgun (WGS) entry which is preliminary data.</text>
</comment>
<accession>A0A251XM24</accession>
<feature type="region of interest" description="Disordered" evidence="1">
    <location>
        <begin position="1"/>
        <end position="33"/>
    </location>
</feature>
<name>A0A251XM24_CLAMM</name>
<reference evidence="2 3" key="1">
    <citation type="submission" date="2016-08" db="EMBL/GenBank/DDBJ databases">
        <title>Genome sequence of Clavibacter michiganensis subsp. michiganensis strain CASJ007.</title>
        <authorList>
            <person name="Thapa S.P."/>
            <person name="Coaker G."/>
        </authorList>
    </citation>
    <scope>NUCLEOTIDE SEQUENCE [LARGE SCALE GENOMIC DNA]</scope>
    <source>
        <strain evidence="2">CASJ007</strain>
    </source>
</reference>
<keyword evidence="3" id="KW-1185">Reference proteome</keyword>
<feature type="compositionally biased region" description="Acidic residues" evidence="1">
    <location>
        <begin position="1"/>
        <end position="21"/>
    </location>
</feature>
<dbReference type="AlphaFoldDB" id="A0A251XM24"/>
<proteinExistence type="predicted"/>